<dbReference type="Proteomes" id="UP000238007">
    <property type="component" value="Unassembled WGS sequence"/>
</dbReference>
<accession>A0A2T0W4F8</accession>
<name>A0A2T0W4F8_9RHOB</name>
<organism evidence="1 2">
    <name type="scientific">Yoonia maritima</name>
    <dbReference type="NCBI Taxonomy" id="1435347"/>
    <lineage>
        <taxon>Bacteria</taxon>
        <taxon>Pseudomonadati</taxon>
        <taxon>Pseudomonadota</taxon>
        <taxon>Alphaproteobacteria</taxon>
        <taxon>Rhodobacterales</taxon>
        <taxon>Paracoccaceae</taxon>
        <taxon>Yoonia</taxon>
    </lineage>
</organism>
<protein>
    <submittedName>
        <fullName evidence="1">Uncharacterized protein</fullName>
    </submittedName>
</protein>
<dbReference type="RefSeq" id="WP_106353822.1">
    <property type="nucleotide sequence ID" value="NZ_PVTP01000001.1"/>
</dbReference>
<reference evidence="1 2" key="1">
    <citation type="submission" date="2018-03" db="EMBL/GenBank/DDBJ databases">
        <title>Genomic Encyclopedia of Archaeal and Bacterial Type Strains, Phase II (KMG-II): from individual species to whole genera.</title>
        <authorList>
            <person name="Goeker M."/>
        </authorList>
    </citation>
    <scope>NUCLEOTIDE SEQUENCE [LARGE SCALE GENOMIC DNA]</scope>
    <source>
        <strain evidence="1 2">DSM 101533</strain>
    </source>
</reference>
<evidence type="ECO:0000313" key="1">
    <source>
        <dbReference type="EMBL" id="PRY80349.1"/>
    </source>
</evidence>
<dbReference type="AlphaFoldDB" id="A0A2T0W4F8"/>
<evidence type="ECO:0000313" key="2">
    <source>
        <dbReference type="Proteomes" id="UP000238007"/>
    </source>
</evidence>
<comment type="caution">
    <text evidence="1">The sequence shown here is derived from an EMBL/GenBank/DDBJ whole genome shotgun (WGS) entry which is preliminary data.</text>
</comment>
<dbReference type="OrthoDB" id="7651906at2"/>
<gene>
    <name evidence="1" type="ORF">CLV80_101201</name>
</gene>
<keyword evidence="2" id="KW-1185">Reference proteome</keyword>
<sequence>MNKLDDQGQVATDDASARVTEIAELYVSVRNTIRHMIAEIGLPTDVASKPLLTKLSELQSAHLKVLAAEEAFHAQQQANQSDADIDYDALRADIGSQLDRLRAATDAG</sequence>
<proteinExistence type="predicted"/>
<dbReference type="EMBL" id="PVTP01000001">
    <property type="protein sequence ID" value="PRY80349.1"/>
    <property type="molecule type" value="Genomic_DNA"/>
</dbReference>